<proteinExistence type="predicted"/>
<evidence type="ECO:0000313" key="1">
    <source>
        <dbReference type="EMBL" id="SOZ74195.1"/>
    </source>
</evidence>
<name>A0A375EE32_9BURK</name>
<reference evidence="1" key="1">
    <citation type="submission" date="2018-01" db="EMBL/GenBank/DDBJ databases">
        <authorList>
            <person name="Clerissi C."/>
        </authorList>
    </citation>
    <scope>NUCLEOTIDE SEQUENCE</scope>
    <source>
        <strain evidence="1">Cupriavidus taiwanensis STM 8556</strain>
    </source>
</reference>
<dbReference type="EMBL" id="OFTH01000050">
    <property type="protein sequence ID" value="SOZ74195.1"/>
    <property type="molecule type" value="Genomic_DNA"/>
</dbReference>
<comment type="caution">
    <text evidence="1">The sequence shown here is derived from an EMBL/GenBank/DDBJ whole genome shotgun (WGS) entry which is preliminary data.</text>
</comment>
<dbReference type="Proteomes" id="UP000256952">
    <property type="component" value="Chromosome CBM2613_b"/>
</dbReference>
<sequence length="75" mass="7901">MSNIVKFILQGPLCGRWYATPVFADGSKGGVTGFDSFASMEAHTARYPGAAVIYAGPHAASCRVSRQVARVDLPA</sequence>
<organism evidence="1">
    <name type="scientific">Cupriavidus taiwanensis</name>
    <dbReference type="NCBI Taxonomy" id="164546"/>
    <lineage>
        <taxon>Bacteria</taxon>
        <taxon>Pseudomonadati</taxon>
        <taxon>Pseudomonadota</taxon>
        <taxon>Betaproteobacteria</taxon>
        <taxon>Burkholderiales</taxon>
        <taxon>Burkholderiaceae</taxon>
        <taxon>Cupriavidus</taxon>
    </lineage>
</organism>
<dbReference type="AlphaFoldDB" id="A0A375EE32"/>
<accession>A0A375EE32</accession>
<protein>
    <submittedName>
        <fullName evidence="1">Uncharacterized protein</fullName>
    </submittedName>
</protein>
<gene>
    <name evidence="1" type="ORF">CBM2613_B80059</name>
</gene>
<dbReference type="RefSeq" id="WP_116297937.1">
    <property type="nucleotide sequence ID" value="NZ_LT977023.1"/>
</dbReference>